<dbReference type="RefSeq" id="XP_009157629.1">
    <property type="nucleotide sequence ID" value="XM_009159381.1"/>
</dbReference>
<dbReference type="AlphaFoldDB" id="H6C019"/>
<evidence type="ECO:0000313" key="2">
    <source>
        <dbReference type="Proteomes" id="UP000007304"/>
    </source>
</evidence>
<keyword evidence="2" id="KW-1185">Reference proteome</keyword>
<dbReference type="HOGENOM" id="CLU_1360410_0_0_1"/>
<accession>H6C019</accession>
<organism evidence="1 2">
    <name type="scientific">Exophiala dermatitidis (strain ATCC 34100 / CBS 525.76 / NIH/UT8656)</name>
    <name type="common">Black yeast</name>
    <name type="synonym">Wangiella dermatitidis</name>
    <dbReference type="NCBI Taxonomy" id="858893"/>
    <lineage>
        <taxon>Eukaryota</taxon>
        <taxon>Fungi</taxon>
        <taxon>Dikarya</taxon>
        <taxon>Ascomycota</taxon>
        <taxon>Pezizomycotina</taxon>
        <taxon>Eurotiomycetes</taxon>
        <taxon>Chaetothyriomycetidae</taxon>
        <taxon>Chaetothyriales</taxon>
        <taxon>Herpotrichiellaceae</taxon>
        <taxon>Exophiala</taxon>
    </lineage>
</organism>
<dbReference type="VEuPathDB" id="FungiDB:HMPREF1120_05216"/>
<sequence>MGRLIQRCVRLGDKKRERISAQGRRGPSYSNSLSPLRSRQLVRTIRQILSDQQDTRKLQSRCGLFRTSEPSPANCIPVDRGLNRWYVEKRAFVEVVPEILVEDYGFRISWRAGDTVPSVVEWMRTVKPAWTADNLGRRGMTIRAPTQSNTESTHLDLSRMLTAPKLSAHSSQGGVMFALLNTGSNMTCGEESEGFLGSVRR</sequence>
<dbReference type="GeneID" id="20309855"/>
<evidence type="ECO:0000313" key="1">
    <source>
        <dbReference type="EMBL" id="EHY57168.1"/>
    </source>
</evidence>
<name>H6C019_EXODN</name>
<reference evidence="1" key="1">
    <citation type="submission" date="2011-07" db="EMBL/GenBank/DDBJ databases">
        <title>The Genome Sequence of Exophiala (Wangiella) dermatitidis NIH/UT8656.</title>
        <authorList>
            <consortium name="The Broad Institute Genome Sequencing Platform"/>
            <person name="Cuomo C."/>
            <person name="Wang Z."/>
            <person name="Hunicke-Smith S."/>
            <person name="Szanislo P.J."/>
            <person name="Earl A."/>
            <person name="Young S.K."/>
            <person name="Zeng Q."/>
            <person name="Gargeya S."/>
            <person name="Fitzgerald M."/>
            <person name="Haas B."/>
            <person name="Abouelleil A."/>
            <person name="Alvarado L."/>
            <person name="Arachchi H.M."/>
            <person name="Berlin A."/>
            <person name="Brown A."/>
            <person name="Chapman S.B."/>
            <person name="Chen Z."/>
            <person name="Dunbar C."/>
            <person name="Freedman E."/>
            <person name="Gearin G."/>
            <person name="Gellesch M."/>
            <person name="Goldberg J."/>
            <person name="Griggs A."/>
            <person name="Gujja S."/>
            <person name="Heiman D."/>
            <person name="Howarth C."/>
            <person name="Larson L."/>
            <person name="Lui A."/>
            <person name="MacDonald P.J.P."/>
            <person name="Montmayeur A."/>
            <person name="Murphy C."/>
            <person name="Neiman D."/>
            <person name="Pearson M."/>
            <person name="Priest M."/>
            <person name="Roberts A."/>
            <person name="Saif S."/>
            <person name="Shea T."/>
            <person name="Shenoy N."/>
            <person name="Sisk P."/>
            <person name="Stolte C."/>
            <person name="Sykes S."/>
            <person name="Wortman J."/>
            <person name="Nusbaum C."/>
            <person name="Birren B."/>
        </authorList>
    </citation>
    <scope>NUCLEOTIDE SEQUENCE</scope>
    <source>
        <strain evidence="1">NIH/UT8656</strain>
    </source>
</reference>
<proteinExistence type="predicted"/>
<dbReference type="Proteomes" id="UP000007304">
    <property type="component" value="Unassembled WGS sequence"/>
</dbReference>
<gene>
    <name evidence="1" type="ORF">HMPREF1120_05216</name>
</gene>
<dbReference type="InParanoid" id="H6C019"/>
<dbReference type="EMBL" id="JH226133">
    <property type="protein sequence ID" value="EHY57168.1"/>
    <property type="molecule type" value="Genomic_DNA"/>
</dbReference>
<protein>
    <submittedName>
        <fullName evidence="1">Uncharacterized protein</fullName>
    </submittedName>
</protein>